<accession>A0A2S5KMJ4</accession>
<gene>
    <name evidence="1" type="ORF">C4K68_17915</name>
</gene>
<comment type="caution">
    <text evidence="1">The sequence shown here is derived from an EMBL/GenBank/DDBJ whole genome shotgun (WGS) entry which is preliminary data.</text>
</comment>
<evidence type="ECO:0000313" key="2">
    <source>
        <dbReference type="Proteomes" id="UP000238196"/>
    </source>
</evidence>
<dbReference type="InterPro" id="IPR011009">
    <property type="entry name" value="Kinase-like_dom_sf"/>
</dbReference>
<proteinExistence type="predicted"/>
<dbReference type="Proteomes" id="UP000238196">
    <property type="component" value="Unassembled WGS sequence"/>
</dbReference>
<dbReference type="AlphaFoldDB" id="A0A2S5KMJ4"/>
<name>A0A2S5KMJ4_9PROT</name>
<dbReference type="SUPFAM" id="SSF56112">
    <property type="entry name" value="Protein kinase-like (PK-like)"/>
    <property type="match status" value="1"/>
</dbReference>
<sequence length="285" mass="32627">MLINRCWVLSALNESIFKLQVMPMQNDMELSSYIEQQKQTRKKRVFAVEWKGRKVWVKQSEQHIQSVWHKLGDVVASITSNPLFTSTVSEGGVAALKDEIRRLQALRAKGVAVPAVLASGDDWFAIEDAGIALHHILQGKQHKYSASEQQEILQQAAYALAKLHHNGRWHGRPALRDILWNGFNIVFIDFEEDLAAKINPLDCMVRDLFLLIHGLYRYLPEDSTLVMDVWRTYQRNAPRDVWLATCHLAGRMGWIFQAARLLKGVGGHDVKQTYATLKFLRKQAE</sequence>
<organism evidence="1 2">
    <name type="scientific">Proteobacteria bacterium 228</name>
    <dbReference type="NCBI Taxonomy" id="2083153"/>
    <lineage>
        <taxon>Bacteria</taxon>
        <taxon>Pseudomonadati</taxon>
        <taxon>Pseudomonadota</taxon>
    </lineage>
</organism>
<dbReference type="OrthoDB" id="5564772at2"/>
<dbReference type="EMBL" id="PRLP01000059">
    <property type="protein sequence ID" value="PPC75932.1"/>
    <property type="molecule type" value="Genomic_DNA"/>
</dbReference>
<reference evidence="1 2" key="1">
    <citation type="submission" date="2018-02" db="EMBL/GenBank/DDBJ databases">
        <title>novel marine gammaproteobacteria from coastal saline agro ecosystem.</title>
        <authorList>
            <person name="Krishnan R."/>
            <person name="Ramesh Kumar N."/>
        </authorList>
    </citation>
    <scope>NUCLEOTIDE SEQUENCE [LARGE SCALE GENOMIC DNA]</scope>
    <source>
        <strain evidence="1 2">228</strain>
    </source>
</reference>
<evidence type="ECO:0008006" key="3">
    <source>
        <dbReference type="Google" id="ProtNLM"/>
    </source>
</evidence>
<evidence type="ECO:0000313" key="1">
    <source>
        <dbReference type="EMBL" id="PPC75932.1"/>
    </source>
</evidence>
<protein>
    <recommendedName>
        <fullName evidence="3">Serine/threonine protein phosphatase</fullName>
    </recommendedName>
</protein>